<feature type="transmembrane region" description="Helical" evidence="1">
    <location>
        <begin position="200"/>
        <end position="227"/>
    </location>
</feature>
<keyword evidence="1" id="KW-0812">Transmembrane</keyword>
<feature type="transmembrane region" description="Helical" evidence="1">
    <location>
        <begin position="168"/>
        <end position="194"/>
    </location>
</feature>
<evidence type="ECO:0000256" key="1">
    <source>
        <dbReference type="SAM" id="Phobius"/>
    </source>
</evidence>
<feature type="transmembrane region" description="Helical" evidence="1">
    <location>
        <begin position="126"/>
        <end position="147"/>
    </location>
</feature>
<proteinExistence type="predicted"/>
<evidence type="ECO:0000313" key="2">
    <source>
        <dbReference type="EMBL" id="GAH89915.1"/>
    </source>
</evidence>
<protein>
    <recommendedName>
        <fullName evidence="3">Glycosyltransferase RgtA/B/C/D-like domain-containing protein</fullName>
    </recommendedName>
</protein>
<keyword evidence="1" id="KW-0472">Membrane</keyword>
<evidence type="ECO:0008006" key="3">
    <source>
        <dbReference type="Google" id="ProtNLM"/>
    </source>
</evidence>
<feature type="non-terminal residue" evidence="2">
    <location>
        <position position="284"/>
    </location>
</feature>
<feature type="transmembrane region" description="Helical" evidence="1">
    <location>
        <begin position="38"/>
        <end position="58"/>
    </location>
</feature>
<sequence>MEEKFKNKLIRFSGNIIKKLVTPEIFENSKNRISFYKYLLIGLFLRFLFIPFFFQVDILSSYTRAAGQLFETIPETQAVIQLVMHWFHVFFLYIIKPIIPNLINILEISNAHQLWLTFIADNQVFRMLSVMKFPYFLFDLACAFLLLRFTRDARTNLKVFKHWMINPIVIFVTYIFARFDVIPLFITLLALYFAMKDRKYISMLFLVVSIVMRFFPVLILPFLIIYLAKNKKDYIIFSLLGISGLLALEIGSRIISGESALFNLLNSQHFTFLIALKWGMEGLH</sequence>
<reference evidence="2" key="1">
    <citation type="journal article" date="2014" name="Front. Microbiol.">
        <title>High frequency of phylogenetically diverse reductive dehalogenase-homologous genes in deep subseafloor sedimentary metagenomes.</title>
        <authorList>
            <person name="Kawai M."/>
            <person name="Futagami T."/>
            <person name="Toyoda A."/>
            <person name="Takaki Y."/>
            <person name="Nishi S."/>
            <person name="Hori S."/>
            <person name="Arai W."/>
            <person name="Tsubouchi T."/>
            <person name="Morono Y."/>
            <person name="Uchiyama I."/>
            <person name="Ito T."/>
            <person name="Fujiyama A."/>
            <person name="Inagaki F."/>
            <person name="Takami H."/>
        </authorList>
    </citation>
    <scope>NUCLEOTIDE SEQUENCE</scope>
    <source>
        <strain evidence="2">Expedition CK06-06</strain>
    </source>
</reference>
<organism evidence="2">
    <name type="scientific">marine sediment metagenome</name>
    <dbReference type="NCBI Taxonomy" id="412755"/>
    <lineage>
        <taxon>unclassified sequences</taxon>
        <taxon>metagenomes</taxon>
        <taxon>ecological metagenomes</taxon>
    </lineage>
</organism>
<dbReference type="AlphaFoldDB" id="X1K8G5"/>
<comment type="caution">
    <text evidence="2">The sequence shown here is derived from an EMBL/GenBank/DDBJ whole genome shotgun (WGS) entry which is preliminary data.</text>
</comment>
<keyword evidence="1" id="KW-1133">Transmembrane helix</keyword>
<dbReference type="EMBL" id="BARV01002094">
    <property type="protein sequence ID" value="GAH89915.1"/>
    <property type="molecule type" value="Genomic_DNA"/>
</dbReference>
<feature type="transmembrane region" description="Helical" evidence="1">
    <location>
        <begin position="234"/>
        <end position="255"/>
    </location>
</feature>
<gene>
    <name evidence="2" type="ORF">S06H3_05608</name>
</gene>
<name>X1K8G5_9ZZZZ</name>
<accession>X1K8G5</accession>